<keyword evidence="2" id="KW-0687">Ribonucleoprotein</keyword>
<sequence>RPDRFFRKIVWGMLPRNRRGRDALARIHVYISDIPERFKNRYQNLTPLDIQNADVSRLQNKFIHLETICTRIGWKNREVEI</sequence>
<dbReference type="SUPFAM" id="SSF52161">
    <property type="entry name" value="Ribosomal protein L13"/>
    <property type="match status" value="1"/>
</dbReference>
<accession>X1IA90</accession>
<dbReference type="Pfam" id="PF00572">
    <property type="entry name" value="Ribosomal_L13"/>
    <property type="match status" value="1"/>
</dbReference>
<dbReference type="GO" id="GO:1990904">
    <property type="term" value="C:ribonucleoprotein complex"/>
    <property type="evidence" value="ECO:0007669"/>
    <property type="project" value="UniProtKB-KW"/>
</dbReference>
<keyword evidence="1" id="KW-0689">Ribosomal protein</keyword>
<evidence type="ECO:0000313" key="3">
    <source>
        <dbReference type="EMBL" id="GAH78612.1"/>
    </source>
</evidence>
<evidence type="ECO:0000256" key="1">
    <source>
        <dbReference type="ARBA" id="ARBA00022980"/>
    </source>
</evidence>
<dbReference type="GO" id="GO:0005840">
    <property type="term" value="C:ribosome"/>
    <property type="evidence" value="ECO:0007669"/>
    <property type="project" value="UniProtKB-KW"/>
</dbReference>
<gene>
    <name evidence="3" type="ORF">S03H2_67875</name>
</gene>
<dbReference type="GO" id="GO:0003735">
    <property type="term" value="F:structural constituent of ribosome"/>
    <property type="evidence" value="ECO:0007669"/>
    <property type="project" value="InterPro"/>
</dbReference>
<comment type="caution">
    <text evidence="3">The sequence shown here is derived from an EMBL/GenBank/DDBJ whole genome shotgun (WGS) entry which is preliminary data.</text>
</comment>
<reference evidence="3" key="1">
    <citation type="journal article" date="2014" name="Front. Microbiol.">
        <title>High frequency of phylogenetically diverse reductive dehalogenase-homologous genes in deep subseafloor sedimentary metagenomes.</title>
        <authorList>
            <person name="Kawai M."/>
            <person name="Futagami T."/>
            <person name="Toyoda A."/>
            <person name="Takaki Y."/>
            <person name="Nishi S."/>
            <person name="Hori S."/>
            <person name="Arai W."/>
            <person name="Tsubouchi T."/>
            <person name="Morono Y."/>
            <person name="Uchiyama I."/>
            <person name="Ito T."/>
            <person name="Fujiyama A."/>
            <person name="Inagaki F."/>
            <person name="Takami H."/>
        </authorList>
    </citation>
    <scope>NUCLEOTIDE SEQUENCE</scope>
    <source>
        <strain evidence="3">Expedition CK06-06</strain>
    </source>
</reference>
<protein>
    <recommendedName>
        <fullName evidence="4">Ribosomal protein L13</fullName>
    </recommendedName>
</protein>
<dbReference type="GO" id="GO:0006412">
    <property type="term" value="P:translation"/>
    <property type="evidence" value="ECO:0007669"/>
    <property type="project" value="InterPro"/>
</dbReference>
<dbReference type="InterPro" id="IPR036899">
    <property type="entry name" value="Ribosomal_uL13_sf"/>
</dbReference>
<feature type="non-terminal residue" evidence="3">
    <location>
        <position position="1"/>
    </location>
</feature>
<dbReference type="EMBL" id="BARU01044524">
    <property type="protein sequence ID" value="GAH78612.1"/>
    <property type="molecule type" value="Genomic_DNA"/>
</dbReference>
<proteinExistence type="predicted"/>
<dbReference type="AlphaFoldDB" id="X1IA90"/>
<name>X1IA90_9ZZZZ</name>
<evidence type="ECO:0000256" key="2">
    <source>
        <dbReference type="ARBA" id="ARBA00023274"/>
    </source>
</evidence>
<organism evidence="3">
    <name type="scientific">marine sediment metagenome</name>
    <dbReference type="NCBI Taxonomy" id="412755"/>
    <lineage>
        <taxon>unclassified sequences</taxon>
        <taxon>metagenomes</taxon>
        <taxon>ecological metagenomes</taxon>
    </lineage>
</organism>
<dbReference type="InterPro" id="IPR005822">
    <property type="entry name" value="Ribosomal_uL13"/>
</dbReference>
<dbReference type="Gene3D" id="3.90.1180.10">
    <property type="entry name" value="Ribosomal protein L13"/>
    <property type="match status" value="1"/>
</dbReference>
<evidence type="ECO:0008006" key="4">
    <source>
        <dbReference type="Google" id="ProtNLM"/>
    </source>
</evidence>